<comment type="pathway">
    <text evidence="1">Isoprenoid biosynthesis; dimethylallyl diphosphate biosynthesis; dimethylallyl diphosphate from isopentenyl diphosphate: step 1/1.</text>
</comment>
<evidence type="ECO:0000256" key="7">
    <source>
        <dbReference type="ARBA" id="ARBA00023211"/>
    </source>
</evidence>
<dbReference type="PROSITE" id="PS51462">
    <property type="entry name" value="NUDIX"/>
    <property type="match status" value="1"/>
</dbReference>
<keyword evidence="5" id="KW-0479">Metal-binding</keyword>
<gene>
    <name evidence="12" type="ORF">UU65_C0003G0199</name>
</gene>
<evidence type="ECO:0000259" key="11">
    <source>
        <dbReference type="PROSITE" id="PS51462"/>
    </source>
</evidence>
<name>A0A0G0W834_UNCC2</name>
<comment type="similarity">
    <text evidence="2">Belongs to the IPP isomerase type 1 family.</text>
</comment>
<dbReference type="AlphaFoldDB" id="A0A0G0W834"/>
<evidence type="ECO:0000256" key="2">
    <source>
        <dbReference type="ARBA" id="ARBA00007579"/>
    </source>
</evidence>
<dbReference type="PANTHER" id="PTHR10885">
    <property type="entry name" value="ISOPENTENYL-DIPHOSPHATE DELTA-ISOMERASE"/>
    <property type="match status" value="1"/>
</dbReference>
<evidence type="ECO:0000256" key="10">
    <source>
        <dbReference type="NCBIfam" id="TIGR02150"/>
    </source>
</evidence>
<dbReference type="Pfam" id="PF00293">
    <property type="entry name" value="NUDIX"/>
    <property type="match status" value="1"/>
</dbReference>
<keyword evidence="8" id="KW-0414">Isoprene biosynthesis</keyword>
<protein>
    <recommendedName>
        <fullName evidence="3 10">Isopentenyl-diphosphate delta-isomerase</fullName>
        <ecNumber evidence="3 10">5.3.3.2</ecNumber>
    </recommendedName>
</protein>
<evidence type="ECO:0000256" key="1">
    <source>
        <dbReference type="ARBA" id="ARBA00004826"/>
    </source>
</evidence>
<dbReference type="HAMAP" id="MF_00202">
    <property type="entry name" value="Idi"/>
    <property type="match status" value="1"/>
</dbReference>
<evidence type="ECO:0000313" key="13">
    <source>
        <dbReference type="Proteomes" id="UP000033869"/>
    </source>
</evidence>
<dbReference type="PANTHER" id="PTHR10885:SF0">
    <property type="entry name" value="ISOPENTENYL-DIPHOSPHATE DELTA-ISOMERASE"/>
    <property type="match status" value="1"/>
</dbReference>
<evidence type="ECO:0000256" key="6">
    <source>
        <dbReference type="ARBA" id="ARBA00022842"/>
    </source>
</evidence>
<dbReference type="PIRSF" id="PIRSF018427">
    <property type="entry name" value="Isopntndiph_ism"/>
    <property type="match status" value="1"/>
</dbReference>
<proteinExistence type="inferred from homology"/>
<reference evidence="12 13" key="1">
    <citation type="journal article" date="2015" name="Nature">
        <title>rRNA introns, odd ribosomes, and small enigmatic genomes across a large radiation of phyla.</title>
        <authorList>
            <person name="Brown C.T."/>
            <person name="Hug L.A."/>
            <person name="Thomas B.C."/>
            <person name="Sharon I."/>
            <person name="Castelle C.J."/>
            <person name="Singh A."/>
            <person name="Wilkins M.J."/>
            <person name="Williams K.H."/>
            <person name="Banfield J.F."/>
        </authorList>
    </citation>
    <scope>NUCLEOTIDE SEQUENCE [LARGE SCALE GENOMIC DNA]</scope>
</reference>
<dbReference type="InterPro" id="IPR000086">
    <property type="entry name" value="NUDIX_hydrolase_dom"/>
</dbReference>
<evidence type="ECO:0000256" key="8">
    <source>
        <dbReference type="ARBA" id="ARBA00023229"/>
    </source>
</evidence>
<evidence type="ECO:0000256" key="5">
    <source>
        <dbReference type="ARBA" id="ARBA00022723"/>
    </source>
</evidence>
<dbReference type="NCBIfam" id="NF002995">
    <property type="entry name" value="PRK03759.1"/>
    <property type="match status" value="1"/>
</dbReference>
<dbReference type="EC" id="5.3.3.2" evidence="3 10"/>
<keyword evidence="7" id="KW-0464">Manganese</keyword>
<dbReference type="GO" id="GO:0009240">
    <property type="term" value="P:isopentenyl diphosphate biosynthetic process"/>
    <property type="evidence" value="ECO:0007669"/>
    <property type="project" value="TreeGrafter"/>
</dbReference>
<evidence type="ECO:0000256" key="3">
    <source>
        <dbReference type="ARBA" id="ARBA00012057"/>
    </source>
</evidence>
<keyword evidence="6" id="KW-0460">Magnesium</keyword>
<dbReference type="InterPro" id="IPR011876">
    <property type="entry name" value="IsopentenylPP_isomerase_typ1"/>
</dbReference>
<evidence type="ECO:0000256" key="9">
    <source>
        <dbReference type="ARBA" id="ARBA00023235"/>
    </source>
</evidence>
<dbReference type="InterPro" id="IPR015797">
    <property type="entry name" value="NUDIX_hydrolase-like_dom_sf"/>
</dbReference>
<dbReference type="CDD" id="cd02885">
    <property type="entry name" value="NUDIX_IPP_Isomerase"/>
    <property type="match status" value="1"/>
</dbReference>
<dbReference type="NCBIfam" id="TIGR02150">
    <property type="entry name" value="IPP_isom_1"/>
    <property type="match status" value="1"/>
</dbReference>
<keyword evidence="4" id="KW-0963">Cytoplasm</keyword>
<comment type="caution">
    <text evidence="12">The sequence shown here is derived from an EMBL/GenBank/DDBJ whole genome shotgun (WGS) entry which is preliminary data.</text>
</comment>
<dbReference type="GO" id="GO:0005737">
    <property type="term" value="C:cytoplasm"/>
    <property type="evidence" value="ECO:0007669"/>
    <property type="project" value="TreeGrafter"/>
</dbReference>
<dbReference type="Gene3D" id="3.90.79.10">
    <property type="entry name" value="Nucleoside Triphosphate Pyrophosphohydrolase"/>
    <property type="match status" value="1"/>
</dbReference>
<organism evidence="12 13">
    <name type="scientific">candidate division CPR2 bacterium GW2011_GWC1_41_48</name>
    <dbReference type="NCBI Taxonomy" id="1618344"/>
    <lineage>
        <taxon>Bacteria</taxon>
        <taxon>Bacteria division CPR2</taxon>
    </lineage>
</organism>
<dbReference type="UniPathway" id="UPA00059">
    <property type="reaction ID" value="UER00104"/>
</dbReference>
<evidence type="ECO:0000313" key="12">
    <source>
        <dbReference type="EMBL" id="KKS09144.1"/>
    </source>
</evidence>
<dbReference type="GO" id="GO:0046872">
    <property type="term" value="F:metal ion binding"/>
    <property type="evidence" value="ECO:0007669"/>
    <property type="project" value="UniProtKB-KW"/>
</dbReference>
<dbReference type="GO" id="GO:0004452">
    <property type="term" value="F:isopentenyl-diphosphate delta-isomerase activity"/>
    <property type="evidence" value="ECO:0007669"/>
    <property type="project" value="UniProtKB-UniRule"/>
</dbReference>
<dbReference type="GO" id="GO:0050992">
    <property type="term" value="P:dimethylallyl diphosphate biosynthetic process"/>
    <property type="evidence" value="ECO:0007669"/>
    <property type="project" value="UniProtKB-UniPathway"/>
</dbReference>
<evidence type="ECO:0000256" key="4">
    <source>
        <dbReference type="ARBA" id="ARBA00022490"/>
    </source>
</evidence>
<dbReference type="EMBL" id="LCBL01000003">
    <property type="protein sequence ID" value="KKS09144.1"/>
    <property type="molecule type" value="Genomic_DNA"/>
</dbReference>
<feature type="domain" description="Nudix hydrolase" evidence="11">
    <location>
        <begin position="28"/>
        <end position="160"/>
    </location>
</feature>
<dbReference type="SUPFAM" id="SSF55811">
    <property type="entry name" value="Nudix"/>
    <property type="match status" value="1"/>
</dbReference>
<sequence>MEKVILVDENDKNIGLEEKVKAHLDEGKLHRAFADFIFNKKGELLIQQRSEKKMLWPLIWDNTCASHPRENESYEKAGERRLLDELGFTCKLKMADKFQYHAAYKDVGAESEVCATLIGEYDGDVKPVKEEVADWKWVNINDLKKDMEENPDKYTPWFIIALERLESLNTISN</sequence>
<accession>A0A0G0W834</accession>
<keyword evidence="9 12" id="KW-0413">Isomerase</keyword>
<dbReference type="Proteomes" id="UP000033869">
    <property type="component" value="Unassembled WGS sequence"/>
</dbReference>
<dbReference type="InterPro" id="IPR056375">
    <property type="entry name" value="Idi_bact"/>
</dbReference>